<dbReference type="KEGG" id="anh:A6F65_02480"/>
<accession>A0A1C7DBR9</accession>
<feature type="binding site" evidence="6">
    <location>
        <position position="167"/>
    </location>
    <ligand>
        <name>molybdate</name>
        <dbReference type="ChEBI" id="CHEBI:36264"/>
    </ligand>
</feature>
<comment type="similarity">
    <text evidence="1">Belongs to the bacterial solute-binding protein ModA family.</text>
</comment>
<feature type="binding site" evidence="6">
    <location>
        <position position="35"/>
    </location>
    <ligand>
        <name>molybdate</name>
        <dbReference type="ChEBI" id="CHEBI:36264"/>
    </ligand>
</feature>
<evidence type="ECO:0000256" key="3">
    <source>
        <dbReference type="ARBA" id="ARBA00022723"/>
    </source>
</evidence>
<comment type="subunit">
    <text evidence="5">The complex is composed of two ATP-binding proteins (ModC), two transmembrane proteins (ModB) and a solute-binding protein (ModA).</text>
</comment>
<dbReference type="PANTHER" id="PTHR30632:SF0">
    <property type="entry name" value="SULFATE-BINDING PROTEIN"/>
    <property type="match status" value="1"/>
</dbReference>
<keyword evidence="9" id="KW-1185">Reference proteome</keyword>
<evidence type="ECO:0000256" key="7">
    <source>
        <dbReference type="SAM" id="SignalP"/>
    </source>
</evidence>
<dbReference type="PROSITE" id="PS51257">
    <property type="entry name" value="PROKAR_LIPOPROTEIN"/>
    <property type="match status" value="1"/>
</dbReference>
<dbReference type="PIRSF" id="PIRSF004846">
    <property type="entry name" value="ModA"/>
    <property type="match status" value="1"/>
</dbReference>
<dbReference type="Proteomes" id="UP000092698">
    <property type="component" value="Chromosome"/>
</dbReference>
<evidence type="ECO:0000256" key="1">
    <source>
        <dbReference type="ARBA" id="ARBA00009175"/>
    </source>
</evidence>
<dbReference type="Gene3D" id="3.40.190.10">
    <property type="entry name" value="Periplasmic binding protein-like II"/>
    <property type="match status" value="2"/>
</dbReference>
<evidence type="ECO:0000256" key="5">
    <source>
        <dbReference type="ARBA" id="ARBA00062515"/>
    </source>
</evidence>
<dbReference type="OrthoDB" id="9785015at2"/>
<dbReference type="GO" id="GO:0030973">
    <property type="term" value="F:molybdate ion binding"/>
    <property type="evidence" value="ECO:0007669"/>
    <property type="project" value="TreeGrafter"/>
</dbReference>
<evidence type="ECO:0000313" key="9">
    <source>
        <dbReference type="Proteomes" id="UP000092698"/>
    </source>
</evidence>
<dbReference type="GO" id="GO:0046872">
    <property type="term" value="F:metal ion binding"/>
    <property type="evidence" value="ECO:0007669"/>
    <property type="project" value="UniProtKB-KW"/>
</dbReference>
<feature type="binding site" evidence="6">
    <location>
        <position position="185"/>
    </location>
    <ligand>
        <name>molybdate</name>
        <dbReference type="ChEBI" id="CHEBI:36264"/>
    </ligand>
</feature>
<feature type="chain" id="PRO_5008884571" evidence="7">
    <location>
        <begin position="18"/>
        <end position="249"/>
    </location>
</feature>
<dbReference type="Pfam" id="PF13531">
    <property type="entry name" value="SBP_bac_11"/>
    <property type="match status" value="1"/>
</dbReference>
<gene>
    <name evidence="8" type="primary">modA</name>
    <name evidence="8" type="ORF">A6F65_02480</name>
</gene>
<dbReference type="SUPFAM" id="SSF53850">
    <property type="entry name" value="Periplasmic binding protein-like II"/>
    <property type="match status" value="1"/>
</dbReference>
<dbReference type="FunFam" id="3.40.190.10:FF:000035">
    <property type="entry name" value="Molybdate ABC transporter substrate-binding protein"/>
    <property type="match status" value="1"/>
</dbReference>
<keyword evidence="3 6" id="KW-0479">Metal-binding</keyword>
<name>A0A1C7DBR9_9SPHN</name>
<evidence type="ECO:0000313" key="8">
    <source>
        <dbReference type="EMBL" id="ANU08761.1"/>
    </source>
</evidence>
<dbReference type="EMBL" id="CP016545">
    <property type="protein sequence ID" value="ANU08761.1"/>
    <property type="molecule type" value="Genomic_DNA"/>
</dbReference>
<dbReference type="AlphaFoldDB" id="A0A1C7DBR9"/>
<dbReference type="InterPro" id="IPR050682">
    <property type="entry name" value="ModA/WtpA"/>
</dbReference>
<evidence type="ECO:0000256" key="6">
    <source>
        <dbReference type="PIRSR" id="PIRSR004846-1"/>
    </source>
</evidence>
<reference evidence="8 9" key="1">
    <citation type="submission" date="2016-07" db="EMBL/GenBank/DDBJ databases">
        <title>Complete genome sequence of Altererythrobacter namhicola JCM 16345T, containing esterase-encoding genes.</title>
        <authorList>
            <person name="Cheng H."/>
            <person name="Wu Y.-H."/>
            <person name="Jian S.-L."/>
            <person name="Huo Y.-Y."/>
            <person name="Wang C.-S."/>
            <person name="Xu X.-W."/>
        </authorList>
    </citation>
    <scope>NUCLEOTIDE SEQUENCE [LARGE SCALE GENOMIC DNA]</scope>
    <source>
        <strain evidence="8 9">JCM 16345</strain>
    </source>
</reference>
<dbReference type="InterPro" id="IPR005950">
    <property type="entry name" value="ModA"/>
</dbReference>
<proteinExistence type="inferred from homology"/>
<dbReference type="NCBIfam" id="TIGR01256">
    <property type="entry name" value="modA"/>
    <property type="match status" value="1"/>
</dbReference>
<keyword evidence="4 7" id="KW-0732">Signal</keyword>
<feature type="binding site" evidence="6">
    <location>
        <position position="62"/>
    </location>
    <ligand>
        <name>molybdate</name>
        <dbReference type="ChEBI" id="CHEBI:36264"/>
    </ligand>
</feature>
<sequence length="249" mass="25737">MRALYAFLLLACLLVTACSDNDARGDAPVILAAASLQEVLDEAADAYAAGGNRRPVLSFSGTPSIARQVLEGSPADAVVLADTLWMDRLVEEGRVTAGDVSVIAGNGLVLVAAPDEEGQLAPPSDLRPFLAIADPDTVPAGRYAKAALQAAGMWQVAEGRMVVTDNVRSVLALVERGEVPLGVVYTTDMLASGKVREVMAFPPGSHPPIRYPAAMIAGSDNAAARGFLAFLASADGQAIFAKHGFAPAP</sequence>
<dbReference type="PANTHER" id="PTHR30632">
    <property type="entry name" value="MOLYBDATE-BINDING PERIPLASMIC PROTEIN"/>
    <property type="match status" value="1"/>
</dbReference>
<feature type="signal peptide" evidence="7">
    <location>
        <begin position="1"/>
        <end position="17"/>
    </location>
</feature>
<dbReference type="GO" id="GO:0015689">
    <property type="term" value="P:molybdate ion transport"/>
    <property type="evidence" value="ECO:0007669"/>
    <property type="project" value="InterPro"/>
</dbReference>
<dbReference type="RefSeq" id="WP_067789351.1">
    <property type="nucleotide sequence ID" value="NZ_CP016545.1"/>
</dbReference>
<dbReference type="PATRIC" id="fig|645517.4.peg.2465"/>
<protein>
    <submittedName>
        <fullName evidence="8">Molybdate-binding periplasmic protein</fullName>
    </submittedName>
</protein>
<feature type="binding site" evidence="6">
    <location>
        <position position="140"/>
    </location>
    <ligand>
        <name>molybdate</name>
        <dbReference type="ChEBI" id="CHEBI:36264"/>
    </ligand>
</feature>
<dbReference type="GO" id="GO:1901359">
    <property type="term" value="F:tungstate binding"/>
    <property type="evidence" value="ECO:0007669"/>
    <property type="project" value="UniProtKB-ARBA"/>
</dbReference>
<organism evidence="8 9">
    <name type="scientific">Paraurantiacibacter namhicola</name>
    <dbReference type="NCBI Taxonomy" id="645517"/>
    <lineage>
        <taxon>Bacteria</taxon>
        <taxon>Pseudomonadati</taxon>
        <taxon>Pseudomonadota</taxon>
        <taxon>Alphaproteobacteria</taxon>
        <taxon>Sphingomonadales</taxon>
        <taxon>Erythrobacteraceae</taxon>
        <taxon>Paraurantiacibacter</taxon>
    </lineage>
</organism>
<keyword evidence="2 6" id="KW-0500">Molybdenum</keyword>
<evidence type="ECO:0000256" key="4">
    <source>
        <dbReference type="ARBA" id="ARBA00022729"/>
    </source>
</evidence>
<dbReference type="STRING" id="645517.A6F65_02480"/>
<evidence type="ECO:0000256" key="2">
    <source>
        <dbReference type="ARBA" id="ARBA00022505"/>
    </source>
</evidence>